<keyword evidence="1" id="KW-0472">Membrane</keyword>
<gene>
    <name evidence="2" type="ORF">WUBG_09536</name>
</gene>
<evidence type="ECO:0000313" key="2">
    <source>
        <dbReference type="EMBL" id="EJW79557.1"/>
    </source>
</evidence>
<evidence type="ECO:0000256" key="1">
    <source>
        <dbReference type="SAM" id="Phobius"/>
    </source>
</evidence>
<organism evidence="2 3">
    <name type="scientific">Wuchereria bancrofti</name>
    <dbReference type="NCBI Taxonomy" id="6293"/>
    <lineage>
        <taxon>Eukaryota</taxon>
        <taxon>Metazoa</taxon>
        <taxon>Ecdysozoa</taxon>
        <taxon>Nematoda</taxon>
        <taxon>Chromadorea</taxon>
        <taxon>Rhabditida</taxon>
        <taxon>Spirurina</taxon>
        <taxon>Spiruromorpha</taxon>
        <taxon>Filarioidea</taxon>
        <taxon>Onchocercidae</taxon>
        <taxon>Wuchereria</taxon>
    </lineage>
</organism>
<accession>J9ER80</accession>
<proteinExistence type="predicted"/>
<reference evidence="3" key="1">
    <citation type="submission" date="2012-08" db="EMBL/GenBank/DDBJ databases">
        <title>The Genome Sequence of Wuchereria bancrofti.</title>
        <authorList>
            <person name="Nutman T.B."/>
            <person name="Fink D.L."/>
            <person name="Russ C."/>
            <person name="Young S."/>
            <person name="Zeng Q."/>
            <person name="Koehrsen M."/>
            <person name="Alvarado L."/>
            <person name="Berlin A."/>
            <person name="Chapman S.B."/>
            <person name="Chen Z."/>
            <person name="Freedman E."/>
            <person name="Gellesch M."/>
            <person name="Goldberg J."/>
            <person name="Griggs A."/>
            <person name="Gujja S."/>
            <person name="Heilman E.R."/>
            <person name="Heiman D."/>
            <person name="Hepburn T."/>
            <person name="Howarth C."/>
            <person name="Jen D."/>
            <person name="Larson L."/>
            <person name="Lewis B."/>
            <person name="Mehta T."/>
            <person name="Park D."/>
            <person name="Pearson M."/>
            <person name="Roberts A."/>
            <person name="Saif S."/>
            <person name="Shea T."/>
            <person name="Shenoy N."/>
            <person name="Sisk P."/>
            <person name="Stolte C."/>
            <person name="Sykes S."/>
            <person name="Walk T."/>
            <person name="White J."/>
            <person name="Yandava C."/>
            <person name="Haas B."/>
            <person name="Henn M.R."/>
            <person name="Nusbaum C."/>
            <person name="Birren B."/>
        </authorList>
    </citation>
    <scope>NUCLEOTIDE SEQUENCE [LARGE SCALE GENOMIC DNA]</scope>
    <source>
        <strain evidence="3">NA</strain>
    </source>
</reference>
<dbReference type="EMBL" id="ADBV01005348">
    <property type="protein sequence ID" value="EJW79557.1"/>
    <property type="molecule type" value="Genomic_DNA"/>
</dbReference>
<protein>
    <submittedName>
        <fullName evidence="2">Uncharacterized protein</fullName>
    </submittedName>
</protein>
<feature type="transmembrane region" description="Helical" evidence="1">
    <location>
        <begin position="75"/>
        <end position="97"/>
    </location>
</feature>
<evidence type="ECO:0000313" key="3">
    <source>
        <dbReference type="Proteomes" id="UP000004810"/>
    </source>
</evidence>
<keyword evidence="1" id="KW-1133">Transmembrane helix</keyword>
<comment type="caution">
    <text evidence="2">The sequence shown here is derived from an EMBL/GenBank/DDBJ whole genome shotgun (WGS) entry which is preliminary data.</text>
</comment>
<dbReference type="Proteomes" id="UP000004810">
    <property type="component" value="Unassembled WGS sequence"/>
</dbReference>
<sequence>MTKRLENIVFPKSSYRNGHTYITAKNVKFLARITRSLSYLKLMTNERSSKRAPSSALQIFIIYHLLLDQFSVPEFYCISTGIFIYYLVFNLCIRYLFCPDHPPPAL</sequence>
<dbReference type="AlphaFoldDB" id="J9ER80"/>
<name>J9ER80_WUCBA</name>
<keyword evidence="1" id="KW-0812">Transmembrane</keyword>